<protein>
    <submittedName>
        <fullName evidence="3">ATP-binding protein</fullName>
        <ecNumber evidence="3">2.7.13.3</ecNumber>
    </submittedName>
</protein>
<proteinExistence type="predicted"/>
<evidence type="ECO:0000313" key="3">
    <source>
        <dbReference type="EMBL" id="MDI6100433.1"/>
    </source>
</evidence>
<evidence type="ECO:0000313" key="4">
    <source>
        <dbReference type="Proteomes" id="UP001241758"/>
    </source>
</evidence>
<dbReference type="InterPro" id="IPR036890">
    <property type="entry name" value="HATPase_C_sf"/>
</dbReference>
<sequence length="141" mass="15483">MSQLKLPAVIGSLREAVQYVDDLARAGGLPAVRAGRLRLAVEELVTNTIVHGYGDSRGAWQQLLLDSGVESDQVWVRIVDDAPPFDPTRCQPPRDLDSPLADRTPGGLGLYLAGQSVDRMTYEYSGGRNRVTLFMNRSNTR</sequence>
<dbReference type="CDD" id="cd16936">
    <property type="entry name" value="HATPase_RsbW-like"/>
    <property type="match status" value="1"/>
</dbReference>
<dbReference type="PANTHER" id="PTHR35526:SF6">
    <property type="entry name" value="SLR1861 PROTEIN"/>
    <property type="match status" value="1"/>
</dbReference>
<comment type="caution">
    <text evidence="3">The sequence shown here is derived from an EMBL/GenBank/DDBJ whole genome shotgun (WGS) entry which is preliminary data.</text>
</comment>
<keyword evidence="1" id="KW-0723">Serine/threonine-protein kinase</keyword>
<dbReference type="GO" id="GO:0005524">
    <property type="term" value="F:ATP binding"/>
    <property type="evidence" value="ECO:0007669"/>
    <property type="project" value="UniProtKB-KW"/>
</dbReference>
<dbReference type="InterPro" id="IPR003594">
    <property type="entry name" value="HATPase_dom"/>
</dbReference>
<gene>
    <name evidence="3" type="ORF">QLQ12_17635</name>
</gene>
<keyword evidence="3" id="KW-0808">Transferase</keyword>
<evidence type="ECO:0000256" key="1">
    <source>
        <dbReference type="ARBA" id="ARBA00022527"/>
    </source>
</evidence>
<dbReference type="EMBL" id="JASCTH010000010">
    <property type="protein sequence ID" value="MDI6100433.1"/>
    <property type="molecule type" value="Genomic_DNA"/>
</dbReference>
<dbReference type="Proteomes" id="UP001241758">
    <property type="component" value="Unassembled WGS sequence"/>
</dbReference>
<dbReference type="PANTHER" id="PTHR35526">
    <property type="entry name" value="ANTI-SIGMA-F FACTOR RSBW-RELATED"/>
    <property type="match status" value="1"/>
</dbReference>
<dbReference type="Pfam" id="PF13581">
    <property type="entry name" value="HATPase_c_2"/>
    <property type="match status" value="1"/>
</dbReference>
<evidence type="ECO:0000259" key="2">
    <source>
        <dbReference type="Pfam" id="PF13581"/>
    </source>
</evidence>
<organism evidence="3 4">
    <name type="scientific">Actinoplanes sandaracinus</name>
    <dbReference type="NCBI Taxonomy" id="3045177"/>
    <lineage>
        <taxon>Bacteria</taxon>
        <taxon>Bacillati</taxon>
        <taxon>Actinomycetota</taxon>
        <taxon>Actinomycetes</taxon>
        <taxon>Micromonosporales</taxon>
        <taxon>Micromonosporaceae</taxon>
        <taxon>Actinoplanes</taxon>
    </lineage>
</organism>
<dbReference type="InterPro" id="IPR050267">
    <property type="entry name" value="Anti-sigma-factor_SerPK"/>
</dbReference>
<keyword evidence="3" id="KW-0067">ATP-binding</keyword>
<dbReference type="Gene3D" id="3.30.565.10">
    <property type="entry name" value="Histidine kinase-like ATPase, C-terminal domain"/>
    <property type="match status" value="1"/>
</dbReference>
<dbReference type="SUPFAM" id="SSF55874">
    <property type="entry name" value="ATPase domain of HSP90 chaperone/DNA topoisomerase II/histidine kinase"/>
    <property type="match status" value="1"/>
</dbReference>
<feature type="domain" description="Histidine kinase/HSP90-like ATPase" evidence="2">
    <location>
        <begin position="7"/>
        <end position="133"/>
    </location>
</feature>
<keyword evidence="3" id="KW-0547">Nucleotide-binding</keyword>
<keyword evidence="4" id="KW-1185">Reference proteome</keyword>
<name>A0ABT6WL29_9ACTN</name>
<dbReference type="RefSeq" id="WP_282761192.1">
    <property type="nucleotide sequence ID" value="NZ_JASCTH010000010.1"/>
</dbReference>
<keyword evidence="1" id="KW-0418">Kinase</keyword>
<dbReference type="EC" id="2.7.13.3" evidence="3"/>
<dbReference type="GO" id="GO:0004673">
    <property type="term" value="F:protein histidine kinase activity"/>
    <property type="evidence" value="ECO:0007669"/>
    <property type="project" value="UniProtKB-EC"/>
</dbReference>
<accession>A0ABT6WL29</accession>
<reference evidence="3 4" key="1">
    <citation type="submission" date="2023-05" db="EMBL/GenBank/DDBJ databases">
        <title>Actinoplanes sp. NEAU-A12 genome sequencing.</title>
        <authorList>
            <person name="Wang Z.-S."/>
        </authorList>
    </citation>
    <scope>NUCLEOTIDE SEQUENCE [LARGE SCALE GENOMIC DNA]</scope>
    <source>
        <strain evidence="3 4">NEAU-A12</strain>
    </source>
</reference>